<dbReference type="SUPFAM" id="SSF103506">
    <property type="entry name" value="Mitochondrial carrier"/>
    <property type="match status" value="1"/>
</dbReference>
<evidence type="ECO:0000256" key="1">
    <source>
        <dbReference type="ARBA" id="ARBA00004141"/>
    </source>
</evidence>
<comment type="caution">
    <text evidence="11">The sequence shown here is derived from an EMBL/GenBank/DDBJ whole genome shotgun (WGS) entry which is preliminary data.</text>
</comment>
<evidence type="ECO:0000256" key="4">
    <source>
        <dbReference type="ARBA" id="ARBA00022692"/>
    </source>
</evidence>
<name>A0AAN8V3V5_9MAGN</name>
<evidence type="ECO:0000256" key="6">
    <source>
        <dbReference type="ARBA" id="ARBA00022989"/>
    </source>
</evidence>
<dbReference type="Pfam" id="PF00153">
    <property type="entry name" value="Mito_carr"/>
    <property type="match status" value="1"/>
</dbReference>
<accession>A0AAN8V3V5</accession>
<gene>
    <name evidence="11" type="ORF">RJ641_010624</name>
</gene>
<sequence>MSQMTSPWQWENGTAGDFAGVANVACMHPLDVVRPRFQANDCRLSSLPSYRNTIHALLTVARSDGLRELYAGFGPAVIGSTVSWSLYFFLFVFCFHSGKSVLLGMKFYSQARRFLCVATQKLMLRQLKLFNISANGVELD</sequence>
<dbReference type="PROSITE" id="PS50920">
    <property type="entry name" value="SOLCAR"/>
    <property type="match status" value="1"/>
</dbReference>
<reference evidence="11 12" key="1">
    <citation type="submission" date="2023-12" db="EMBL/GenBank/DDBJ databases">
        <title>A high-quality genome assembly for Dillenia turbinata (Dilleniales).</title>
        <authorList>
            <person name="Chanderbali A."/>
        </authorList>
    </citation>
    <scope>NUCLEOTIDE SEQUENCE [LARGE SCALE GENOMIC DNA]</scope>
    <source>
        <strain evidence="11">LSX21</strain>
        <tissue evidence="11">Leaf</tissue>
    </source>
</reference>
<evidence type="ECO:0000256" key="10">
    <source>
        <dbReference type="SAM" id="Phobius"/>
    </source>
</evidence>
<dbReference type="GO" id="GO:0055085">
    <property type="term" value="P:transmembrane transport"/>
    <property type="evidence" value="ECO:0007669"/>
    <property type="project" value="InterPro"/>
</dbReference>
<evidence type="ECO:0000256" key="5">
    <source>
        <dbReference type="ARBA" id="ARBA00022737"/>
    </source>
</evidence>
<keyword evidence="12" id="KW-1185">Reference proteome</keyword>
<organism evidence="11 12">
    <name type="scientific">Dillenia turbinata</name>
    <dbReference type="NCBI Taxonomy" id="194707"/>
    <lineage>
        <taxon>Eukaryota</taxon>
        <taxon>Viridiplantae</taxon>
        <taxon>Streptophyta</taxon>
        <taxon>Embryophyta</taxon>
        <taxon>Tracheophyta</taxon>
        <taxon>Spermatophyta</taxon>
        <taxon>Magnoliopsida</taxon>
        <taxon>eudicotyledons</taxon>
        <taxon>Gunneridae</taxon>
        <taxon>Pentapetalae</taxon>
        <taxon>Dilleniales</taxon>
        <taxon>Dilleniaceae</taxon>
        <taxon>Dillenia</taxon>
    </lineage>
</organism>
<keyword evidence="3 9" id="KW-0813">Transport</keyword>
<evidence type="ECO:0000256" key="8">
    <source>
        <dbReference type="PROSITE-ProRule" id="PRU00282"/>
    </source>
</evidence>
<protein>
    <submittedName>
        <fullName evidence="11">Mitochondrial substrate/solute carrier</fullName>
    </submittedName>
</protein>
<keyword evidence="7 8" id="KW-0472">Membrane</keyword>
<dbReference type="Proteomes" id="UP001370490">
    <property type="component" value="Unassembled WGS sequence"/>
</dbReference>
<dbReference type="GO" id="GO:0016020">
    <property type="term" value="C:membrane"/>
    <property type="evidence" value="ECO:0007669"/>
    <property type="project" value="UniProtKB-SubCell"/>
</dbReference>
<feature type="transmembrane region" description="Helical" evidence="10">
    <location>
        <begin position="84"/>
        <end position="105"/>
    </location>
</feature>
<dbReference type="InterPro" id="IPR018108">
    <property type="entry name" value="MCP_transmembrane"/>
</dbReference>
<keyword evidence="6 10" id="KW-1133">Transmembrane helix</keyword>
<evidence type="ECO:0000256" key="3">
    <source>
        <dbReference type="ARBA" id="ARBA00022448"/>
    </source>
</evidence>
<feature type="repeat" description="Solcar" evidence="8">
    <location>
        <begin position="7"/>
        <end position="97"/>
    </location>
</feature>
<comment type="similarity">
    <text evidence="2 9">Belongs to the mitochondrial carrier (TC 2.A.29) family.</text>
</comment>
<evidence type="ECO:0000313" key="12">
    <source>
        <dbReference type="Proteomes" id="UP001370490"/>
    </source>
</evidence>
<dbReference type="Gene3D" id="1.50.40.10">
    <property type="entry name" value="Mitochondrial carrier domain"/>
    <property type="match status" value="1"/>
</dbReference>
<dbReference type="GO" id="GO:0006862">
    <property type="term" value="P:nucleotide transport"/>
    <property type="evidence" value="ECO:0007669"/>
    <property type="project" value="InterPro"/>
</dbReference>
<evidence type="ECO:0000256" key="7">
    <source>
        <dbReference type="ARBA" id="ARBA00023136"/>
    </source>
</evidence>
<comment type="subcellular location">
    <subcellularLocation>
        <location evidence="1">Membrane</location>
        <topology evidence="1">Multi-pass membrane protein</topology>
    </subcellularLocation>
</comment>
<evidence type="ECO:0000313" key="11">
    <source>
        <dbReference type="EMBL" id="KAK6924424.1"/>
    </source>
</evidence>
<dbReference type="PANTHER" id="PTHR45683">
    <property type="entry name" value="MITOCHONDRIAL NICOTINAMIDE ADENINE DINUCLEOTIDE TRANSPORTER 1-RELATED-RELATED"/>
    <property type="match status" value="1"/>
</dbReference>
<keyword evidence="5" id="KW-0677">Repeat</keyword>
<dbReference type="EMBL" id="JBAMMX010000017">
    <property type="protein sequence ID" value="KAK6924424.1"/>
    <property type="molecule type" value="Genomic_DNA"/>
</dbReference>
<keyword evidence="4 8" id="KW-0812">Transmembrane</keyword>
<proteinExistence type="inferred from homology"/>
<evidence type="ECO:0000256" key="9">
    <source>
        <dbReference type="RuleBase" id="RU000488"/>
    </source>
</evidence>
<evidence type="ECO:0000256" key="2">
    <source>
        <dbReference type="ARBA" id="ARBA00006375"/>
    </source>
</evidence>
<dbReference type="InterPro" id="IPR044712">
    <property type="entry name" value="SLC25A32-like"/>
</dbReference>
<dbReference type="InterPro" id="IPR023395">
    <property type="entry name" value="MCP_dom_sf"/>
</dbReference>
<dbReference type="AlphaFoldDB" id="A0AAN8V3V5"/>